<proteinExistence type="predicted"/>
<feature type="non-terminal residue" evidence="3">
    <location>
        <position position="1"/>
    </location>
</feature>
<sequence length="184" mass="19266">MASGAVPPLRFLALAVLACLHLVIPAASQLSQPRPREASTAWLPAVGAAGSEQQRGEEDVGRRGAHVHVHGEGEDELRVAAWRRRPASSGAPRTRSALPGHADTASATSTSAARRGRDGGWTPEWVRVFEPTSSTPSTFYFGDAIPAGVWYGFNRCPRLTKAKAAVDGDGHGTASSSDAAAQSM</sequence>
<feature type="compositionally biased region" description="Polar residues" evidence="1">
    <location>
        <begin position="173"/>
        <end position="184"/>
    </location>
</feature>
<feature type="region of interest" description="Disordered" evidence="1">
    <location>
        <begin position="47"/>
        <end position="122"/>
    </location>
</feature>
<dbReference type="AlphaFoldDB" id="A0A5J9UED1"/>
<name>A0A5J9UED1_9POAL</name>
<evidence type="ECO:0000256" key="2">
    <source>
        <dbReference type="SAM" id="SignalP"/>
    </source>
</evidence>
<evidence type="ECO:0000313" key="3">
    <source>
        <dbReference type="EMBL" id="TVU21601.1"/>
    </source>
</evidence>
<feature type="compositionally biased region" description="Basic and acidic residues" evidence="1">
    <location>
        <begin position="69"/>
        <end position="78"/>
    </location>
</feature>
<feature type="chain" id="PRO_5023839349" description="Neprosin domain-containing protein" evidence="2">
    <location>
        <begin position="29"/>
        <end position="184"/>
    </location>
</feature>
<evidence type="ECO:0000313" key="4">
    <source>
        <dbReference type="Proteomes" id="UP000324897"/>
    </source>
</evidence>
<evidence type="ECO:0008006" key="5">
    <source>
        <dbReference type="Google" id="ProtNLM"/>
    </source>
</evidence>
<keyword evidence="2" id="KW-0732">Signal</keyword>
<dbReference type="Pfam" id="PF06232">
    <property type="entry name" value="ATS3"/>
    <property type="match status" value="1"/>
</dbReference>
<feature type="signal peptide" evidence="2">
    <location>
        <begin position="1"/>
        <end position="28"/>
    </location>
</feature>
<accession>A0A5J9UED1</accession>
<dbReference type="EMBL" id="RWGY01000026">
    <property type="protein sequence ID" value="TVU21601.1"/>
    <property type="molecule type" value="Genomic_DNA"/>
</dbReference>
<evidence type="ECO:0000256" key="1">
    <source>
        <dbReference type="SAM" id="MobiDB-lite"/>
    </source>
</evidence>
<organism evidence="3 4">
    <name type="scientific">Eragrostis curvula</name>
    <name type="common">weeping love grass</name>
    <dbReference type="NCBI Taxonomy" id="38414"/>
    <lineage>
        <taxon>Eukaryota</taxon>
        <taxon>Viridiplantae</taxon>
        <taxon>Streptophyta</taxon>
        <taxon>Embryophyta</taxon>
        <taxon>Tracheophyta</taxon>
        <taxon>Spermatophyta</taxon>
        <taxon>Magnoliopsida</taxon>
        <taxon>Liliopsida</taxon>
        <taxon>Poales</taxon>
        <taxon>Poaceae</taxon>
        <taxon>PACMAD clade</taxon>
        <taxon>Chloridoideae</taxon>
        <taxon>Eragrostideae</taxon>
        <taxon>Eragrostidinae</taxon>
        <taxon>Eragrostis</taxon>
    </lineage>
</organism>
<keyword evidence="4" id="KW-1185">Reference proteome</keyword>
<gene>
    <name evidence="3" type="ORF">EJB05_31249</name>
</gene>
<comment type="caution">
    <text evidence="3">The sequence shown here is derived from an EMBL/GenBank/DDBJ whole genome shotgun (WGS) entry which is preliminary data.</text>
</comment>
<dbReference type="Proteomes" id="UP000324897">
    <property type="component" value="Unassembled WGS sequence"/>
</dbReference>
<feature type="region of interest" description="Disordered" evidence="1">
    <location>
        <begin position="165"/>
        <end position="184"/>
    </location>
</feature>
<protein>
    <recommendedName>
        <fullName evidence="5">Neprosin domain-containing protein</fullName>
    </recommendedName>
</protein>
<feature type="compositionally biased region" description="Low complexity" evidence="1">
    <location>
        <begin position="104"/>
        <end position="113"/>
    </location>
</feature>
<reference evidence="3 4" key="1">
    <citation type="journal article" date="2019" name="Sci. Rep.">
        <title>A high-quality genome of Eragrostis curvula grass provides insights into Poaceae evolution and supports new strategies to enhance forage quality.</title>
        <authorList>
            <person name="Carballo J."/>
            <person name="Santos B.A.C.M."/>
            <person name="Zappacosta D."/>
            <person name="Garbus I."/>
            <person name="Selva J.P."/>
            <person name="Gallo C.A."/>
            <person name="Diaz A."/>
            <person name="Albertini E."/>
            <person name="Caccamo M."/>
            <person name="Echenique V."/>
        </authorList>
    </citation>
    <scope>NUCLEOTIDE SEQUENCE [LARGE SCALE GENOMIC DNA]</scope>
    <source>
        <strain evidence="4">cv. Victoria</strain>
        <tissue evidence="3">Leaf</tissue>
    </source>
</reference>
<dbReference type="InterPro" id="IPR010417">
    <property type="entry name" value="Embryo-specific_ATS3"/>
</dbReference>
<dbReference type="Gramene" id="TVU21601">
    <property type="protein sequence ID" value="TVU21601"/>
    <property type="gene ID" value="EJB05_31249"/>
</dbReference>